<name>A0A0C3P830_PISTI</name>
<keyword evidence="2" id="KW-1185">Reference proteome</keyword>
<accession>A0A0C3P830</accession>
<dbReference type="Proteomes" id="UP000054217">
    <property type="component" value="Unassembled WGS sequence"/>
</dbReference>
<dbReference type="AlphaFoldDB" id="A0A0C3P830"/>
<organism evidence="1 2">
    <name type="scientific">Pisolithus tinctorius Marx 270</name>
    <dbReference type="NCBI Taxonomy" id="870435"/>
    <lineage>
        <taxon>Eukaryota</taxon>
        <taxon>Fungi</taxon>
        <taxon>Dikarya</taxon>
        <taxon>Basidiomycota</taxon>
        <taxon>Agaricomycotina</taxon>
        <taxon>Agaricomycetes</taxon>
        <taxon>Agaricomycetidae</taxon>
        <taxon>Boletales</taxon>
        <taxon>Sclerodermatineae</taxon>
        <taxon>Pisolithaceae</taxon>
        <taxon>Pisolithus</taxon>
    </lineage>
</organism>
<gene>
    <name evidence="1" type="ORF">M404DRAFT_276520</name>
</gene>
<dbReference type="HOGENOM" id="CLU_2688785_0_0_1"/>
<dbReference type="EMBL" id="KN831954">
    <property type="protein sequence ID" value="KIO09620.1"/>
    <property type="molecule type" value="Genomic_DNA"/>
</dbReference>
<evidence type="ECO:0000313" key="2">
    <source>
        <dbReference type="Proteomes" id="UP000054217"/>
    </source>
</evidence>
<dbReference type="InParanoid" id="A0A0C3P830"/>
<proteinExistence type="predicted"/>
<reference evidence="1 2" key="1">
    <citation type="submission" date="2014-04" db="EMBL/GenBank/DDBJ databases">
        <authorList>
            <consortium name="DOE Joint Genome Institute"/>
            <person name="Kuo A."/>
            <person name="Kohler A."/>
            <person name="Costa M.D."/>
            <person name="Nagy L.G."/>
            <person name="Floudas D."/>
            <person name="Copeland A."/>
            <person name="Barry K.W."/>
            <person name="Cichocki N."/>
            <person name="Veneault-Fourrey C."/>
            <person name="LaButti K."/>
            <person name="Lindquist E.A."/>
            <person name="Lipzen A."/>
            <person name="Lundell T."/>
            <person name="Morin E."/>
            <person name="Murat C."/>
            <person name="Sun H."/>
            <person name="Tunlid A."/>
            <person name="Henrissat B."/>
            <person name="Grigoriev I.V."/>
            <person name="Hibbett D.S."/>
            <person name="Martin F."/>
            <person name="Nordberg H.P."/>
            <person name="Cantor M.N."/>
            <person name="Hua S.X."/>
        </authorList>
    </citation>
    <scope>NUCLEOTIDE SEQUENCE [LARGE SCALE GENOMIC DNA]</scope>
    <source>
        <strain evidence="1 2">Marx 270</strain>
    </source>
</reference>
<protein>
    <submittedName>
        <fullName evidence="1">Uncharacterized protein</fullName>
    </submittedName>
</protein>
<evidence type="ECO:0000313" key="1">
    <source>
        <dbReference type="EMBL" id="KIO09620.1"/>
    </source>
</evidence>
<reference evidence="2" key="2">
    <citation type="submission" date="2015-01" db="EMBL/GenBank/DDBJ databases">
        <title>Evolutionary Origins and Diversification of the Mycorrhizal Mutualists.</title>
        <authorList>
            <consortium name="DOE Joint Genome Institute"/>
            <consortium name="Mycorrhizal Genomics Consortium"/>
            <person name="Kohler A."/>
            <person name="Kuo A."/>
            <person name="Nagy L.G."/>
            <person name="Floudas D."/>
            <person name="Copeland A."/>
            <person name="Barry K.W."/>
            <person name="Cichocki N."/>
            <person name="Veneault-Fourrey C."/>
            <person name="LaButti K."/>
            <person name="Lindquist E.A."/>
            <person name="Lipzen A."/>
            <person name="Lundell T."/>
            <person name="Morin E."/>
            <person name="Murat C."/>
            <person name="Riley R."/>
            <person name="Ohm R."/>
            <person name="Sun H."/>
            <person name="Tunlid A."/>
            <person name="Henrissat B."/>
            <person name="Grigoriev I.V."/>
            <person name="Hibbett D.S."/>
            <person name="Martin F."/>
        </authorList>
    </citation>
    <scope>NUCLEOTIDE SEQUENCE [LARGE SCALE GENOMIC DNA]</scope>
    <source>
        <strain evidence="2">Marx 270</strain>
    </source>
</reference>
<sequence>MCDVILCGQDGVGRGQDSGDHEGGINAWCDRYGRNILGHAFPKSVLPRVSANTLVTVIEATCQTGVSGRPFVPP</sequence>